<evidence type="ECO:0000313" key="3">
    <source>
        <dbReference type="EMBL" id="SHO53487.1"/>
    </source>
</evidence>
<organism evidence="3 4">
    <name type="scientific">Desulfopila aestuarii DSM 18488</name>
    <dbReference type="NCBI Taxonomy" id="1121416"/>
    <lineage>
        <taxon>Bacteria</taxon>
        <taxon>Pseudomonadati</taxon>
        <taxon>Thermodesulfobacteriota</taxon>
        <taxon>Desulfobulbia</taxon>
        <taxon>Desulfobulbales</taxon>
        <taxon>Desulfocapsaceae</taxon>
        <taxon>Desulfopila</taxon>
    </lineage>
</organism>
<dbReference type="Proteomes" id="UP000184603">
    <property type="component" value="Unassembled WGS sequence"/>
</dbReference>
<reference evidence="3 4" key="1">
    <citation type="submission" date="2016-12" db="EMBL/GenBank/DDBJ databases">
        <authorList>
            <person name="Song W.-J."/>
            <person name="Kurnit D.M."/>
        </authorList>
    </citation>
    <scope>NUCLEOTIDE SEQUENCE [LARGE SCALE GENOMIC DNA]</scope>
    <source>
        <strain evidence="3 4">DSM 18488</strain>
    </source>
</reference>
<dbReference type="InterPro" id="IPR011010">
    <property type="entry name" value="DNA_brk_join_enz"/>
</dbReference>
<dbReference type="CDD" id="cd01184">
    <property type="entry name" value="INT_C_like_1"/>
    <property type="match status" value="1"/>
</dbReference>
<dbReference type="RefSeq" id="WP_073617065.1">
    <property type="nucleotide sequence ID" value="NZ_FRFE01000057.1"/>
</dbReference>
<dbReference type="EMBL" id="FRFE01000057">
    <property type="protein sequence ID" value="SHO53487.1"/>
    <property type="molecule type" value="Genomic_DNA"/>
</dbReference>
<gene>
    <name evidence="3" type="ORF">SAMN02745220_05153</name>
</gene>
<dbReference type="SUPFAM" id="SSF56349">
    <property type="entry name" value="DNA breaking-rejoining enzymes"/>
    <property type="match status" value="1"/>
</dbReference>
<protein>
    <submittedName>
        <fullName evidence="3">Phage integrase family protein</fullName>
    </submittedName>
</protein>
<dbReference type="AlphaFoldDB" id="A0A1M7YLL5"/>
<evidence type="ECO:0000259" key="2">
    <source>
        <dbReference type="PROSITE" id="PS51898"/>
    </source>
</evidence>
<dbReference type="GO" id="GO:0015074">
    <property type="term" value="P:DNA integration"/>
    <property type="evidence" value="ECO:0007669"/>
    <property type="project" value="InterPro"/>
</dbReference>
<dbReference type="InterPro" id="IPR013762">
    <property type="entry name" value="Integrase-like_cat_sf"/>
</dbReference>
<dbReference type="Gene3D" id="1.10.443.10">
    <property type="entry name" value="Intergrase catalytic core"/>
    <property type="match status" value="1"/>
</dbReference>
<feature type="domain" description="Tyr recombinase" evidence="2">
    <location>
        <begin position="1"/>
        <end position="159"/>
    </location>
</feature>
<dbReference type="GO" id="GO:0003677">
    <property type="term" value="F:DNA binding"/>
    <property type="evidence" value="ECO:0007669"/>
    <property type="project" value="InterPro"/>
</dbReference>
<dbReference type="InterPro" id="IPR002104">
    <property type="entry name" value="Integrase_catalytic"/>
</dbReference>
<dbReference type="STRING" id="1121416.SAMN02745220_05153"/>
<dbReference type="GO" id="GO:0006310">
    <property type="term" value="P:DNA recombination"/>
    <property type="evidence" value="ECO:0007669"/>
    <property type="project" value="UniProtKB-KW"/>
</dbReference>
<evidence type="ECO:0000313" key="4">
    <source>
        <dbReference type="Proteomes" id="UP000184603"/>
    </source>
</evidence>
<dbReference type="PROSITE" id="PS51898">
    <property type="entry name" value="TYR_RECOMBINASE"/>
    <property type="match status" value="1"/>
</dbReference>
<evidence type="ECO:0000256" key="1">
    <source>
        <dbReference type="ARBA" id="ARBA00023172"/>
    </source>
</evidence>
<sequence>MRDPEDDLIKIFSSEKYTEGKHRQSYGFWTPLIALYSRCREEEICQLHFEVIQQERSVWVFDINDKKEKRLKSQSSERLVPVHLKLVEICLLELVKSLQDKGEERLFPELHQRRDGYGQTASTWYGRFKNRCGSGAGITFRPFRHTFITHLKLIRLIHT</sequence>
<accession>A0A1M7YLL5</accession>
<name>A0A1M7YLL5_9BACT</name>
<dbReference type="OrthoDB" id="5423136at2"/>
<keyword evidence="1" id="KW-0233">DNA recombination</keyword>
<proteinExistence type="predicted"/>
<keyword evidence="4" id="KW-1185">Reference proteome</keyword>